<organism evidence="3 4">
    <name type="scientific">Metaclostridioides mangenotii</name>
    <dbReference type="NCBI Taxonomy" id="1540"/>
    <lineage>
        <taxon>Bacteria</taxon>
        <taxon>Bacillati</taxon>
        <taxon>Bacillota</taxon>
        <taxon>Clostridia</taxon>
        <taxon>Peptostreptococcales</taxon>
        <taxon>Peptostreptococcaceae</taxon>
        <taxon>Metaclostridioides</taxon>
    </lineage>
</organism>
<reference evidence="3 4" key="1">
    <citation type="submission" date="2021-03" db="EMBL/GenBank/DDBJ databases">
        <title>Genomic Encyclopedia of Type Strains, Phase IV (KMG-IV): sequencing the most valuable type-strain genomes for metagenomic binning, comparative biology and taxonomic classification.</title>
        <authorList>
            <person name="Goeker M."/>
        </authorList>
    </citation>
    <scope>NUCLEOTIDE SEQUENCE [LARGE SCALE GENOMIC DNA]</scope>
    <source>
        <strain evidence="3 4">DSM 1289</strain>
    </source>
</reference>
<evidence type="ECO:0008006" key="5">
    <source>
        <dbReference type="Google" id="ProtNLM"/>
    </source>
</evidence>
<evidence type="ECO:0000313" key="3">
    <source>
        <dbReference type="EMBL" id="MBP1854161.1"/>
    </source>
</evidence>
<keyword evidence="4" id="KW-1185">Reference proteome</keyword>
<proteinExistence type="predicted"/>
<dbReference type="Proteomes" id="UP000767291">
    <property type="component" value="Unassembled WGS sequence"/>
</dbReference>
<dbReference type="EMBL" id="JAGGJX010000001">
    <property type="protein sequence ID" value="MBP1854161.1"/>
    <property type="molecule type" value="Genomic_DNA"/>
</dbReference>
<gene>
    <name evidence="3" type="ORF">J2Z43_000551</name>
</gene>
<evidence type="ECO:0000256" key="1">
    <source>
        <dbReference type="SAM" id="MobiDB-lite"/>
    </source>
</evidence>
<accession>A0ABS4E886</accession>
<feature type="compositionally biased region" description="Gly residues" evidence="1">
    <location>
        <begin position="186"/>
        <end position="210"/>
    </location>
</feature>
<feature type="compositionally biased region" description="Low complexity" evidence="1">
    <location>
        <begin position="163"/>
        <end position="185"/>
    </location>
</feature>
<protein>
    <recommendedName>
        <fullName evidence="5">Lipoprotein</fullName>
    </recommendedName>
</protein>
<keyword evidence="2" id="KW-0732">Signal</keyword>
<feature type="compositionally biased region" description="Basic and acidic residues" evidence="1">
    <location>
        <begin position="115"/>
        <end position="132"/>
    </location>
</feature>
<dbReference type="PROSITE" id="PS51257">
    <property type="entry name" value="PROKAR_LIPOPROTEIN"/>
    <property type="match status" value="1"/>
</dbReference>
<comment type="caution">
    <text evidence="3">The sequence shown here is derived from an EMBL/GenBank/DDBJ whole genome shotgun (WGS) entry which is preliminary data.</text>
</comment>
<dbReference type="RefSeq" id="WP_209455722.1">
    <property type="nucleotide sequence ID" value="NZ_BAAACS010000017.1"/>
</dbReference>
<evidence type="ECO:0000256" key="2">
    <source>
        <dbReference type="SAM" id="SignalP"/>
    </source>
</evidence>
<sequence>MRTKIILMITLVSLLFVGCSFNNKDVDYYEKGTQELEDSKYKEAMKSFSTVLDEDDTNQNAKAMYLQAMRMSKALNFKEEDDYRSAIEQLEFISKIKNGSSTVKSKAIKLKKQFKDELEEENKNKESRKESAKNSAKGDLSRVEQDATNSQYGRKVKKDKYKNSYNNSNSNHSSGDSGESNENSGGTSGSGGNPESGSSGGSNESGGTSGSGSTNTEGGSNGAAPQTAQ</sequence>
<feature type="signal peptide" evidence="2">
    <location>
        <begin position="1"/>
        <end position="22"/>
    </location>
</feature>
<name>A0ABS4E886_9FIRM</name>
<feature type="chain" id="PRO_5045679141" description="Lipoprotein" evidence="2">
    <location>
        <begin position="23"/>
        <end position="229"/>
    </location>
</feature>
<feature type="region of interest" description="Disordered" evidence="1">
    <location>
        <begin position="115"/>
        <end position="229"/>
    </location>
</feature>
<evidence type="ECO:0000313" key="4">
    <source>
        <dbReference type="Proteomes" id="UP000767291"/>
    </source>
</evidence>